<organism evidence="2">
    <name type="scientific">marine sediment metagenome</name>
    <dbReference type="NCBI Taxonomy" id="412755"/>
    <lineage>
        <taxon>unclassified sequences</taxon>
        <taxon>metagenomes</taxon>
        <taxon>ecological metagenomes</taxon>
    </lineage>
</organism>
<dbReference type="AlphaFoldDB" id="A0A0F9BEK7"/>
<feature type="region of interest" description="Disordered" evidence="1">
    <location>
        <begin position="28"/>
        <end position="47"/>
    </location>
</feature>
<accession>A0A0F9BEK7</accession>
<protein>
    <submittedName>
        <fullName evidence="2">Uncharacterized protein</fullName>
    </submittedName>
</protein>
<feature type="compositionally biased region" description="Basic residues" evidence="1">
    <location>
        <begin position="34"/>
        <end position="47"/>
    </location>
</feature>
<gene>
    <name evidence="2" type="ORF">LCGC14_2537930</name>
</gene>
<dbReference type="EMBL" id="LAZR01041348">
    <property type="protein sequence ID" value="KKL12222.1"/>
    <property type="molecule type" value="Genomic_DNA"/>
</dbReference>
<proteinExistence type="predicted"/>
<sequence length="47" mass="5524">MTNEHFTELCTETLELVEKYFQIAKKTYNETKEKPKKSKSRSGKGNK</sequence>
<reference evidence="2" key="1">
    <citation type="journal article" date="2015" name="Nature">
        <title>Complex archaea that bridge the gap between prokaryotes and eukaryotes.</title>
        <authorList>
            <person name="Spang A."/>
            <person name="Saw J.H."/>
            <person name="Jorgensen S.L."/>
            <person name="Zaremba-Niedzwiedzka K."/>
            <person name="Martijn J."/>
            <person name="Lind A.E."/>
            <person name="van Eijk R."/>
            <person name="Schleper C."/>
            <person name="Guy L."/>
            <person name="Ettema T.J."/>
        </authorList>
    </citation>
    <scope>NUCLEOTIDE SEQUENCE</scope>
</reference>
<evidence type="ECO:0000256" key="1">
    <source>
        <dbReference type="SAM" id="MobiDB-lite"/>
    </source>
</evidence>
<evidence type="ECO:0000313" key="2">
    <source>
        <dbReference type="EMBL" id="KKL12222.1"/>
    </source>
</evidence>
<name>A0A0F9BEK7_9ZZZZ</name>
<comment type="caution">
    <text evidence="2">The sequence shown here is derived from an EMBL/GenBank/DDBJ whole genome shotgun (WGS) entry which is preliminary data.</text>
</comment>